<sequence length="404" mass="44023">MTVRDHENFSGSAITNFPVGFRGSDERSTQFKRGRYVVMPLREIRVWISKGQGQQVEGKLMSQAKTWKRTGWMVRAGTLAGIGSLAMAAQPARATPLQDPYGTWTVQGENDAVSTLNGTSDQYYTSGLRVNWTSGTDNQPAPIETINHAIMGKGVTRISLGVQQLIFTPHDTQLATPSPSDRPYAGLLLGTVNLINDTDLSRSVFGIQFGVMGPDAMGRQLQNGFHSAIGDTSNLGWKHQLANQPVFQVQGGRTWRLPMANIYGVEMDMMPATSAAIGDYRIYGTVADTFRIGQGLRSDFGIPTIGPGTDGTDAYRLTRPVAWYVFGNVTGSAVAYDATLQGNTLRSGSPHVPMNWDVGEIHAGVAIMWHGMRLSYSQVWQTQEFRGARSGLFNYGSLALSGKF</sequence>
<evidence type="ECO:0000313" key="1">
    <source>
        <dbReference type="EMBL" id="CAP55826.1"/>
    </source>
</evidence>
<reference evidence="1 2" key="1">
    <citation type="journal article" date="2009" name="BMC Genomics">
        <title>Complete genome sequence of the sugarcane nitrogen-fixing endophyte Gluconacetobacter diazotrophicus Pal5.</title>
        <authorList>
            <person name="Bertalan M."/>
            <person name="Albano R."/>
            <person name="Padua V."/>
            <person name="Rouws L."/>
            <person name="Rojas C."/>
            <person name="Hemerly A."/>
            <person name="Teixeira K."/>
            <person name="Schwab S."/>
            <person name="Araujo J."/>
            <person name="Oliveira A."/>
            <person name="Franca L."/>
            <person name="Magalhaes V."/>
            <person name="Alqueres S."/>
            <person name="Cardoso A."/>
            <person name="Almeida W."/>
            <person name="Loureiro M.M."/>
            <person name="Nogueira E."/>
            <person name="Cidade D."/>
            <person name="Oliveira D."/>
            <person name="Simao T."/>
            <person name="Macedo J."/>
            <person name="Valadao A."/>
            <person name="Dreschsel M."/>
            <person name="Freitas F."/>
            <person name="Vidal M."/>
            <person name="Guedes H."/>
            <person name="Rodrigues E."/>
            <person name="Meneses C."/>
            <person name="Brioso P."/>
            <person name="Pozzer L."/>
            <person name="Figueiredo D."/>
            <person name="Montano H."/>
            <person name="Junior J."/>
            <person name="Filho G."/>
            <person name="Flores V."/>
            <person name="Ferreira B."/>
            <person name="Branco A."/>
            <person name="Gonzalez P."/>
            <person name="Guillobel H."/>
            <person name="Lemos M."/>
            <person name="Seibel L."/>
            <person name="Macedo J."/>
            <person name="Alves-Ferreira M."/>
            <person name="Sachetto-Martins G."/>
            <person name="Coelho A."/>
            <person name="Santos E."/>
            <person name="Amaral G."/>
            <person name="Neves A."/>
            <person name="Pacheco A.B."/>
            <person name="Carvalho D."/>
            <person name="Lery L."/>
            <person name="Bisch P."/>
            <person name="Rossle S.C."/>
            <person name="Urmenyi T."/>
            <person name="Kruger W.V."/>
            <person name="Martins O."/>
            <person name="Baldani J.I."/>
            <person name="Ferreira P.C."/>
        </authorList>
    </citation>
    <scope>NUCLEOTIDE SEQUENCE [LARGE SCALE GENOMIC DNA]</scope>
    <source>
        <strain evidence="2">ATCC 49037 / DSM 5601 / CCUG 37298 / CIP 103539 / LMG 7603 / PAl5</strain>
    </source>
</reference>
<dbReference type="Gene3D" id="2.40.128.140">
    <property type="entry name" value="Outer membrane protein"/>
    <property type="match status" value="1"/>
</dbReference>
<keyword evidence="2" id="KW-1185">Reference proteome</keyword>
<evidence type="ECO:0000313" key="2">
    <source>
        <dbReference type="Proteomes" id="UP000001176"/>
    </source>
</evidence>
<accession>A9HIX3</accession>
<dbReference type="KEGG" id="gdi:GDI1883"/>
<protein>
    <submittedName>
        <fullName evidence="1">Conserved protein</fullName>
    </submittedName>
</protein>
<dbReference type="Proteomes" id="UP000001176">
    <property type="component" value="Chromosome"/>
</dbReference>
<dbReference type="EMBL" id="AM889285">
    <property type="protein sequence ID" value="CAP55826.1"/>
    <property type="molecule type" value="Genomic_DNA"/>
</dbReference>
<proteinExistence type="predicted"/>
<dbReference type="AlphaFoldDB" id="A9HIX3"/>
<dbReference type="Pfam" id="PF09982">
    <property type="entry name" value="LpxR"/>
    <property type="match status" value="1"/>
</dbReference>
<name>A9HIX3_GLUDA</name>
<gene>
    <name evidence="1" type="ordered locus">GDI1883</name>
</gene>
<dbReference type="InterPro" id="IPR037107">
    <property type="entry name" value="Put_OMP_sf"/>
</dbReference>
<organism evidence="1 2">
    <name type="scientific">Gluconacetobacter diazotrophicus (strain ATCC 49037 / DSM 5601 / CCUG 37298 / CIP 103539 / LMG 7603 / PAl5)</name>
    <dbReference type="NCBI Taxonomy" id="272568"/>
    <lineage>
        <taxon>Bacteria</taxon>
        <taxon>Pseudomonadati</taxon>
        <taxon>Pseudomonadota</taxon>
        <taxon>Alphaproteobacteria</taxon>
        <taxon>Acetobacterales</taxon>
        <taxon>Acetobacteraceae</taxon>
        <taxon>Gluconacetobacter</taxon>
    </lineage>
</organism>
<dbReference type="InterPro" id="IPR018707">
    <property type="entry name" value="LpxR"/>
</dbReference>